<dbReference type="InterPro" id="IPR001478">
    <property type="entry name" value="PDZ"/>
</dbReference>
<dbReference type="Gene3D" id="2.40.10.120">
    <property type="match status" value="1"/>
</dbReference>
<dbReference type="Proteomes" id="UP000050430">
    <property type="component" value="Unassembled WGS sequence"/>
</dbReference>
<evidence type="ECO:0000313" key="6">
    <source>
        <dbReference type="Proteomes" id="UP000050430"/>
    </source>
</evidence>
<dbReference type="GO" id="GO:0006508">
    <property type="term" value="P:proteolysis"/>
    <property type="evidence" value="ECO:0007669"/>
    <property type="project" value="UniProtKB-KW"/>
</dbReference>
<dbReference type="PRINTS" id="PR00834">
    <property type="entry name" value="PROTEASES2C"/>
</dbReference>
<dbReference type="AlphaFoldDB" id="A0A0P6WWY5"/>
<accession>A0A0P6WWY5</accession>
<keyword evidence="1" id="KW-0645">Protease</keyword>
<dbReference type="PANTHER" id="PTHR43343">
    <property type="entry name" value="PEPTIDASE S12"/>
    <property type="match status" value="1"/>
</dbReference>
<gene>
    <name evidence="5" type="ORF">ADM99_16180</name>
</gene>
<dbReference type="Pfam" id="PF13180">
    <property type="entry name" value="PDZ_2"/>
    <property type="match status" value="1"/>
</dbReference>
<dbReference type="Gene3D" id="2.30.42.10">
    <property type="match status" value="1"/>
</dbReference>
<evidence type="ECO:0000259" key="4">
    <source>
        <dbReference type="PROSITE" id="PS50106"/>
    </source>
</evidence>
<dbReference type="CDD" id="cd06779">
    <property type="entry name" value="cpPDZ_Deg_HtrA-like"/>
    <property type="match status" value="1"/>
</dbReference>
<comment type="caution">
    <text evidence="5">The sequence shown here is derived from an EMBL/GenBank/DDBJ whole genome shotgun (WGS) entry which is preliminary data.</text>
</comment>
<sequence length="390" mass="41181">MQKKRLILVTIVLAFSVVACQFTSSFQGIAQKPVQALPTLVQSNSTNLPVAVVNPNLTADQDLLVRLYDTVSPGVVLIQQVGDTGSGLGSGFVYNTDGFIITNYHVVEGANDLEVDFPSGYKTRGTVKATDLDSDLAVIKVNAPADQLHPIPLGDSDQVKVGQTVVAIGNPFGLNNTMTMGIISAKGRTMDSLRQTNDGNYYSTGDMLQTDASINPGNSGGPLLNLNGEVVGLNRSIRTTGTNSDGEPVNSGIGFAVSVNIIKRVVPVLIQNGYYDYPYLGISTPPGGDLSLLEREELGLTSTSGAYLIDVISGSPADQAGLIGGHTSTRIRGLQGGGDLIIAVDGRPVKVFGDLMSYIMTNKSPGDTITVRIIRDNQEKELTLTLGKRP</sequence>
<dbReference type="InterPro" id="IPR001940">
    <property type="entry name" value="Peptidase_S1C"/>
</dbReference>
<name>A0A0P6WWY5_9CHLR</name>
<dbReference type="InterPro" id="IPR036034">
    <property type="entry name" value="PDZ_sf"/>
</dbReference>
<dbReference type="SUPFAM" id="SSF50494">
    <property type="entry name" value="Trypsin-like serine proteases"/>
    <property type="match status" value="1"/>
</dbReference>
<feature type="signal peptide" evidence="3">
    <location>
        <begin position="1"/>
        <end position="19"/>
    </location>
</feature>
<dbReference type="GO" id="GO:0004252">
    <property type="term" value="F:serine-type endopeptidase activity"/>
    <property type="evidence" value="ECO:0007669"/>
    <property type="project" value="InterPro"/>
</dbReference>
<evidence type="ECO:0000256" key="1">
    <source>
        <dbReference type="ARBA" id="ARBA00022670"/>
    </source>
</evidence>
<dbReference type="PROSITE" id="PS50106">
    <property type="entry name" value="PDZ"/>
    <property type="match status" value="1"/>
</dbReference>
<dbReference type="InterPro" id="IPR051201">
    <property type="entry name" value="Chloro_Bact_Ser_Proteases"/>
</dbReference>
<dbReference type="STRING" id="229920.ADM99_16180"/>
<protein>
    <recommendedName>
        <fullName evidence="4">PDZ domain-containing protein</fullName>
    </recommendedName>
</protein>
<dbReference type="OrthoDB" id="9758917at2"/>
<keyword evidence="3" id="KW-0732">Signal</keyword>
<keyword evidence="2" id="KW-0378">Hydrolase</keyword>
<keyword evidence="6" id="KW-1185">Reference proteome</keyword>
<proteinExistence type="predicted"/>
<dbReference type="SUPFAM" id="SSF50156">
    <property type="entry name" value="PDZ domain-like"/>
    <property type="match status" value="1"/>
</dbReference>
<feature type="chain" id="PRO_5006132685" description="PDZ domain-containing protein" evidence="3">
    <location>
        <begin position="20"/>
        <end position="390"/>
    </location>
</feature>
<evidence type="ECO:0000256" key="2">
    <source>
        <dbReference type="ARBA" id="ARBA00022801"/>
    </source>
</evidence>
<evidence type="ECO:0000313" key="5">
    <source>
        <dbReference type="EMBL" id="KPL70636.1"/>
    </source>
</evidence>
<feature type="domain" description="PDZ" evidence="4">
    <location>
        <begin position="279"/>
        <end position="350"/>
    </location>
</feature>
<dbReference type="SMART" id="SM00228">
    <property type="entry name" value="PDZ"/>
    <property type="match status" value="1"/>
</dbReference>
<dbReference type="Pfam" id="PF13365">
    <property type="entry name" value="Trypsin_2"/>
    <property type="match status" value="1"/>
</dbReference>
<dbReference type="PROSITE" id="PS51257">
    <property type="entry name" value="PROKAR_LIPOPROTEIN"/>
    <property type="match status" value="1"/>
</dbReference>
<organism evidence="5 6">
    <name type="scientific">Leptolinea tardivitalis</name>
    <dbReference type="NCBI Taxonomy" id="229920"/>
    <lineage>
        <taxon>Bacteria</taxon>
        <taxon>Bacillati</taxon>
        <taxon>Chloroflexota</taxon>
        <taxon>Anaerolineae</taxon>
        <taxon>Anaerolineales</taxon>
        <taxon>Anaerolineaceae</taxon>
        <taxon>Leptolinea</taxon>
    </lineage>
</organism>
<evidence type="ECO:0000256" key="3">
    <source>
        <dbReference type="SAM" id="SignalP"/>
    </source>
</evidence>
<dbReference type="InterPro" id="IPR009003">
    <property type="entry name" value="Peptidase_S1_PA"/>
</dbReference>
<dbReference type="RefSeq" id="WP_062422551.1">
    <property type="nucleotide sequence ID" value="NZ_BBYA01000010.1"/>
</dbReference>
<dbReference type="EMBL" id="LGCK01000014">
    <property type="protein sequence ID" value="KPL70636.1"/>
    <property type="molecule type" value="Genomic_DNA"/>
</dbReference>
<dbReference type="PANTHER" id="PTHR43343:SF3">
    <property type="entry name" value="PROTEASE DO-LIKE 8, CHLOROPLASTIC"/>
    <property type="match status" value="1"/>
</dbReference>
<reference evidence="5 6" key="1">
    <citation type="submission" date="2015-07" db="EMBL/GenBank/DDBJ databases">
        <title>Genome sequence of Leptolinea tardivitalis DSM 16556.</title>
        <authorList>
            <person name="Hemp J."/>
            <person name="Ward L.M."/>
            <person name="Pace L.A."/>
            <person name="Fischer W.W."/>
        </authorList>
    </citation>
    <scope>NUCLEOTIDE SEQUENCE [LARGE SCALE GENOMIC DNA]</scope>
    <source>
        <strain evidence="5 6">YMTK-2</strain>
    </source>
</reference>